<sequence length="248" mass="25309">MEPNESANPTNEAGNDQAQHNAQPSQPSGADNQGAAANGSAGQQSSDGKSWTEYANVQKVVEQLPQGVRDFLNNSWSQVGKSLGQAGDQVNKLTTTQKVAGAVALAGIGYLALRSGKSSKSSGMGSMYRGDSSKGSNKSQKGYRSGSGSYSSASYNSYSAPSGSTDESSRLDRGPGHYSSFDRQNESRVGGSYQSGSGNSSAGSGSQSSFGSSSSAGNQSSSSNRSEGYRGTSGKFSDSEESDFGSGV</sequence>
<dbReference type="RefSeq" id="WP_135531301.1">
    <property type="nucleotide sequence ID" value="NZ_SRKZ01000004.1"/>
</dbReference>
<gene>
    <name evidence="2" type="ORF">EU557_15130</name>
</gene>
<dbReference type="AlphaFoldDB" id="A0A4Z0MJ32"/>
<proteinExistence type="predicted"/>
<dbReference type="Proteomes" id="UP000298284">
    <property type="component" value="Unassembled WGS sequence"/>
</dbReference>
<evidence type="ECO:0000313" key="2">
    <source>
        <dbReference type="EMBL" id="TGD79554.1"/>
    </source>
</evidence>
<feature type="compositionally biased region" description="Polar residues" evidence="1">
    <location>
        <begin position="1"/>
        <end position="27"/>
    </location>
</feature>
<feature type="compositionally biased region" description="Low complexity" evidence="1">
    <location>
        <begin position="115"/>
        <end position="127"/>
    </location>
</feature>
<feature type="region of interest" description="Disordered" evidence="1">
    <location>
        <begin position="1"/>
        <end position="53"/>
    </location>
</feature>
<feature type="compositionally biased region" description="Low complexity" evidence="1">
    <location>
        <begin position="142"/>
        <end position="164"/>
    </location>
</feature>
<reference evidence="2 3" key="1">
    <citation type="submission" date="2019-04" db="EMBL/GenBank/DDBJ databases">
        <authorList>
            <person name="Feng G."/>
            <person name="Zhang J."/>
            <person name="Zhu H."/>
        </authorList>
    </citation>
    <scope>NUCLEOTIDE SEQUENCE [LARGE SCALE GENOMIC DNA]</scope>
    <source>
        <strain evidence="2 3">JCM 19491</strain>
    </source>
</reference>
<organism evidence="2 3">
    <name type="scientific">Hymenobacter wooponensis</name>
    <dbReference type="NCBI Taxonomy" id="1525360"/>
    <lineage>
        <taxon>Bacteria</taxon>
        <taxon>Pseudomonadati</taxon>
        <taxon>Bacteroidota</taxon>
        <taxon>Cytophagia</taxon>
        <taxon>Cytophagales</taxon>
        <taxon>Hymenobacteraceae</taxon>
        <taxon>Hymenobacter</taxon>
    </lineage>
</organism>
<evidence type="ECO:0000313" key="3">
    <source>
        <dbReference type="Proteomes" id="UP000298284"/>
    </source>
</evidence>
<feature type="compositionally biased region" description="Low complexity" evidence="1">
    <location>
        <begin position="28"/>
        <end position="48"/>
    </location>
</feature>
<accession>A0A4Z0MJ32</accession>
<protein>
    <submittedName>
        <fullName evidence="2">Uncharacterized protein</fullName>
    </submittedName>
</protein>
<dbReference type="EMBL" id="SRKZ01000004">
    <property type="protein sequence ID" value="TGD79554.1"/>
    <property type="molecule type" value="Genomic_DNA"/>
</dbReference>
<keyword evidence="3" id="KW-1185">Reference proteome</keyword>
<dbReference type="OrthoDB" id="883270at2"/>
<name>A0A4Z0MJ32_9BACT</name>
<feature type="region of interest" description="Disordered" evidence="1">
    <location>
        <begin position="115"/>
        <end position="248"/>
    </location>
</feature>
<feature type="compositionally biased region" description="Acidic residues" evidence="1">
    <location>
        <begin position="239"/>
        <end position="248"/>
    </location>
</feature>
<feature type="compositionally biased region" description="Low complexity" evidence="1">
    <location>
        <begin position="190"/>
        <end position="230"/>
    </location>
</feature>
<evidence type="ECO:0000256" key="1">
    <source>
        <dbReference type="SAM" id="MobiDB-lite"/>
    </source>
</evidence>
<comment type="caution">
    <text evidence="2">The sequence shown here is derived from an EMBL/GenBank/DDBJ whole genome shotgun (WGS) entry which is preliminary data.</text>
</comment>